<dbReference type="SMART" id="SM00345">
    <property type="entry name" value="HTH_GNTR"/>
    <property type="match status" value="1"/>
</dbReference>
<dbReference type="Gene3D" id="1.20.120.530">
    <property type="entry name" value="GntR ligand-binding domain-like"/>
    <property type="match status" value="1"/>
</dbReference>
<accession>A0ABX2THB1</accession>
<comment type="caution">
    <text evidence="5">The sequence shown here is derived from an EMBL/GenBank/DDBJ whole genome shotgun (WGS) entry which is preliminary data.</text>
</comment>
<feature type="domain" description="HTH gntR-type" evidence="4">
    <location>
        <begin position="25"/>
        <end position="92"/>
    </location>
</feature>
<dbReference type="InterPro" id="IPR008920">
    <property type="entry name" value="TF_FadR/GntR_C"/>
</dbReference>
<dbReference type="PANTHER" id="PTHR43537">
    <property type="entry name" value="TRANSCRIPTIONAL REGULATOR, GNTR FAMILY"/>
    <property type="match status" value="1"/>
</dbReference>
<protein>
    <submittedName>
        <fullName evidence="5">GntR family transcriptional regulator</fullName>
    </submittedName>
</protein>
<gene>
    <name evidence="5" type="ORF">HND93_22815</name>
</gene>
<keyword evidence="3" id="KW-0804">Transcription</keyword>
<reference evidence="5 6" key="1">
    <citation type="submission" date="2020-05" db="EMBL/GenBank/DDBJ databases">
        <title>Azospirillum oleiclasticum sp. nov, a nitrogen-fixing and heavy crude oil-emulsifying bacterium isolated from the crude oil of Yumen Oilfield.</title>
        <authorList>
            <person name="Wu D."/>
            <person name="Cai M."/>
            <person name="Zhang X."/>
        </authorList>
    </citation>
    <scope>NUCLEOTIDE SEQUENCE [LARGE SCALE GENOMIC DNA]</scope>
    <source>
        <strain evidence="5 6">ROY-1-1-2</strain>
    </source>
</reference>
<dbReference type="EMBL" id="JABFDB010000019">
    <property type="protein sequence ID" value="NYZ22552.1"/>
    <property type="molecule type" value="Genomic_DNA"/>
</dbReference>
<dbReference type="InterPro" id="IPR036390">
    <property type="entry name" value="WH_DNA-bd_sf"/>
</dbReference>
<evidence type="ECO:0000256" key="2">
    <source>
        <dbReference type="ARBA" id="ARBA00023125"/>
    </source>
</evidence>
<dbReference type="Pfam" id="PF07729">
    <property type="entry name" value="FCD"/>
    <property type="match status" value="1"/>
</dbReference>
<dbReference type="PANTHER" id="PTHR43537:SF53">
    <property type="entry name" value="HTH-TYPE TRANSCRIPTIONAL REPRESSOR NANR"/>
    <property type="match status" value="1"/>
</dbReference>
<sequence>MPRRSDPGDDTLPMLRSINAAAFAAPADDDIYVSIFDAIQDGKLPPGTKLGEDQLAVVFQVSRTRIRQSLRQLAFAGVVEMFKNRGAFVARPTRRDANDIYAARRLVEADVVTMVALHHTPADLSALRAHVASQKAALAGEERGTARRLIAEFHLVLAALAGNRSLARFIAQLVAQTTLINMLYDTREAPLCSVDEHEALVDRIAARDAAGSVAMMTEHLQAVERRLRFPDDRPPAVDFTSVFTRG</sequence>
<evidence type="ECO:0000313" key="6">
    <source>
        <dbReference type="Proteomes" id="UP000584642"/>
    </source>
</evidence>
<evidence type="ECO:0000256" key="1">
    <source>
        <dbReference type="ARBA" id="ARBA00023015"/>
    </source>
</evidence>
<dbReference type="Gene3D" id="1.10.10.10">
    <property type="entry name" value="Winged helix-like DNA-binding domain superfamily/Winged helix DNA-binding domain"/>
    <property type="match status" value="1"/>
</dbReference>
<keyword evidence="1" id="KW-0805">Transcription regulation</keyword>
<organism evidence="5 6">
    <name type="scientific">Azospirillum oleiclasticum</name>
    <dbReference type="NCBI Taxonomy" id="2735135"/>
    <lineage>
        <taxon>Bacteria</taxon>
        <taxon>Pseudomonadati</taxon>
        <taxon>Pseudomonadota</taxon>
        <taxon>Alphaproteobacteria</taxon>
        <taxon>Rhodospirillales</taxon>
        <taxon>Azospirillaceae</taxon>
        <taxon>Azospirillum</taxon>
    </lineage>
</organism>
<dbReference type="Pfam" id="PF00392">
    <property type="entry name" value="GntR"/>
    <property type="match status" value="1"/>
</dbReference>
<keyword evidence="6" id="KW-1185">Reference proteome</keyword>
<dbReference type="InterPro" id="IPR036388">
    <property type="entry name" value="WH-like_DNA-bd_sf"/>
</dbReference>
<dbReference type="InterPro" id="IPR000524">
    <property type="entry name" value="Tscrpt_reg_HTH_GntR"/>
</dbReference>
<dbReference type="SMART" id="SM00895">
    <property type="entry name" value="FCD"/>
    <property type="match status" value="1"/>
</dbReference>
<evidence type="ECO:0000259" key="4">
    <source>
        <dbReference type="PROSITE" id="PS50949"/>
    </source>
</evidence>
<proteinExistence type="predicted"/>
<keyword evidence="2" id="KW-0238">DNA-binding</keyword>
<dbReference type="Proteomes" id="UP000584642">
    <property type="component" value="Unassembled WGS sequence"/>
</dbReference>
<evidence type="ECO:0000256" key="3">
    <source>
        <dbReference type="ARBA" id="ARBA00023163"/>
    </source>
</evidence>
<name>A0ABX2THB1_9PROT</name>
<dbReference type="RefSeq" id="WP_180284322.1">
    <property type="nucleotide sequence ID" value="NZ_JABFDB010000019.1"/>
</dbReference>
<dbReference type="CDD" id="cd07377">
    <property type="entry name" value="WHTH_GntR"/>
    <property type="match status" value="1"/>
</dbReference>
<evidence type="ECO:0000313" key="5">
    <source>
        <dbReference type="EMBL" id="NYZ22552.1"/>
    </source>
</evidence>
<dbReference type="PROSITE" id="PS50949">
    <property type="entry name" value="HTH_GNTR"/>
    <property type="match status" value="1"/>
</dbReference>
<dbReference type="InterPro" id="IPR011711">
    <property type="entry name" value="GntR_C"/>
</dbReference>
<dbReference type="SUPFAM" id="SSF48008">
    <property type="entry name" value="GntR ligand-binding domain-like"/>
    <property type="match status" value="1"/>
</dbReference>
<dbReference type="SUPFAM" id="SSF46785">
    <property type="entry name" value="Winged helix' DNA-binding domain"/>
    <property type="match status" value="1"/>
</dbReference>